<dbReference type="EMBL" id="LAQI01000056">
    <property type="protein sequence ID" value="KKY24652.1"/>
    <property type="molecule type" value="Genomic_DNA"/>
</dbReference>
<feature type="transmembrane region" description="Helical" evidence="6">
    <location>
        <begin position="165"/>
        <end position="190"/>
    </location>
</feature>
<evidence type="ECO:0000256" key="5">
    <source>
        <dbReference type="ARBA" id="ARBA00023136"/>
    </source>
</evidence>
<evidence type="ECO:0000313" key="8">
    <source>
        <dbReference type="Proteomes" id="UP000034182"/>
    </source>
</evidence>
<comment type="subcellular location">
    <subcellularLocation>
        <location evidence="1">Membrane</location>
        <topology evidence="1">Multi-pass membrane protein</topology>
    </subcellularLocation>
</comment>
<feature type="transmembrane region" description="Helical" evidence="6">
    <location>
        <begin position="261"/>
        <end position="285"/>
    </location>
</feature>
<organism evidence="7 8">
    <name type="scientific">Diplodia seriata</name>
    <dbReference type="NCBI Taxonomy" id="420778"/>
    <lineage>
        <taxon>Eukaryota</taxon>
        <taxon>Fungi</taxon>
        <taxon>Dikarya</taxon>
        <taxon>Ascomycota</taxon>
        <taxon>Pezizomycotina</taxon>
        <taxon>Dothideomycetes</taxon>
        <taxon>Dothideomycetes incertae sedis</taxon>
        <taxon>Botryosphaeriales</taxon>
        <taxon>Botryosphaeriaceae</taxon>
        <taxon>Diplodia</taxon>
    </lineage>
</organism>
<sequence length="325" mass="35501">MSVHEKSAHMDAEPASADYKVGSVKDVDQAAQFLAETQHYPPLSAAQEKRLVRKIDWIMIPMLFLTATLGAVDKVSLSTAAIYGLRTDTHLVGQQYSWLGSILSLGEEKYHLVKRVAGNKTGVASKEWKWDQAKEAFIDPKTWIIFFFNIAINIPNGGLTTFNSIIIANLGFSSVEASLLSMPTGVMIVYAVPRDNIGGQMVGIYLLYTYFGPYVVGIGLAQANTAGNTKKTVVFAILYIGYAVGNLIGPQTFRSDQAPAYTGGVVAMIVCYCVCIGLVCAYWALCVVQNKRSEEVEATSGSNEEAIELLLDQTDFEQKGFKYTT</sequence>
<reference evidence="7 8" key="2">
    <citation type="submission" date="2015-05" db="EMBL/GenBank/DDBJ databases">
        <title>Distinctive expansion of gene families associated with plant cell wall degradation and secondary metabolism in the genomes of grapevine trunk pathogens.</title>
        <authorList>
            <person name="Lawrence D.P."/>
            <person name="Travadon R."/>
            <person name="Rolshausen P.E."/>
            <person name="Baumgartner K."/>
        </authorList>
    </citation>
    <scope>NUCLEOTIDE SEQUENCE [LARGE SCALE GENOMIC DNA]</scope>
    <source>
        <strain evidence="7">DS831</strain>
    </source>
</reference>
<evidence type="ECO:0000256" key="3">
    <source>
        <dbReference type="ARBA" id="ARBA00022692"/>
    </source>
</evidence>
<feature type="transmembrane region" description="Helical" evidence="6">
    <location>
        <begin position="233"/>
        <end position="249"/>
    </location>
</feature>
<proteinExistence type="predicted"/>
<dbReference type="AlphaFoldDB" id="A0A0G2EPD6"/>
<comment type="caution">
    <text evidence="7">The sequence shown here is derived from an EMBL/GenBank/DDBJ whole genome shotgun (WGS) entry which is preliminary data.</text>
</comment>
<keyword evidence="2" id="KW-0813">Transport</keyword>
<dbReference type="Proteomes" id="UP000034182">
    <property type="component" value="Unassembled WGS sequence"/>
</dbReference>
<dbReference type="GO" id="GO:0016020">
    <property type="term" value="C:membrane"/>
    <property type="evidence" value="ECO:0007669"/>
    <property type="project" value="UniProtKB-SubCell"/>
</dbReference>
<dbReference type="GO" id="GO:0022857">
    <property type="term" value="F:transmembrane transporter activity"/>
    <property type="evidence" value="ECO:0007669"/>
    <property type="project" value="TreeGrafter"/>
</dbReference>
<evidence type="ECO:0000256" key="4">
    <source>
        <dbReference type="ARBA" id="ARBA00022989"/>
    </source>
</evidence>
<keyword evidence="4 6" id="KW-1133">Transmembrane helix</keyword>
<dbReference type="Gene3D" id="1.20.1250.20">
    <property type="entry name" value="MFS general substrate transporter like domains"/>
    <property type="match status" value="1"/>
</dbReference>
<dbReference type="SUPFAM" id="SSF103473">
    <property type="entry name" value="MFS general substrate transporter"/>
    <property type="match status" value="2"/>
</dbReference>
<dbReference type="PANTHER" id="PTHR43791:SF41">
    <property type="entry name" value="MAJOR FACILITATOR SUPERFAMILY (MFS) PROFILE DOMAIN-CONTAINING PROTEIN"/>
    <property type="match status" value="1"/>
</dbReference>
<accession>A0A0G2EPD6</accession>
<evidence type="ECO:0000313" key="7">
    <source>
        <dbReference type="EMBL" id="KKY24652.1"/>
    </source>
</evidence>
<dbReference type="PANTHER" id="PTHR43791">
    <property type="entry name" value="PERMEASE-RELATED"/>
    <property type="match status" value="1"/>
</dbReference>
<dbReference type="InterPro" id="IPR036259">
    <property type="entry name" value="MFS_trans_sf"/>
</dbReference>
<protein>
    <submittedName>
        <fullName evidence="7">Putative allantoate permease</fullName>
    </submittedName>
</protein>
<gene>
    <name evidence="7" type="ORF">UCDDS831_g02270</name>
</gene>
<reference evidence="7 8" key="1">
    <citation type="submission" date="2015-03" db="EMBL/GenBank/DDBJ databases">
        <authorList>
            <person name="Morales-Cruz A."/>
            <person name="Amrine K.C."/>
            <person name="Cantu D."/>
        </authorList>
    </citation>
    <scope>NUCLEOTIDE SEQUENCE [LARGE SCALE GENOMIC DNA]</scope>
    <source>
        <strain evidence="7">DS831</strain>
    </source>
</reference>
<name>A0A0G2EPD6_9PEZI</name>
<evidence type="ECO:0000256" key="6">
    <source>
        <dbReference type="SAM" id="Phobius"/>
    </source>
</evidence>
<evidence type="ECO:0000256" key="2">
    <source>
        <dbReference type="ARBA" id="ARBA00022448"/>
    </source>
</evidence>
<keyword evidence="5 6" id="KW-0472">Membrane</keyword>
<feature type="transmembrane region" description="Helical" evidence="6">
    <location>
        <begin position="202"/>
        <end position="221"/>
    </location>
</feature>
<keyword evidence="3 6" id="KW-0812">Transmembrane</keyword>
<evidence type="ECO:0000256" key="1">
    <source>
        <dbReference type="ARBA" id="ARBA00004141"/>
    </source>
</evidence>